<dbReference type="OMA" id="VPSANCG"/>
<dbReference type="InParanoid" id="A0A3Q7G591"/>
<evidence type="ECO:0000313" key="1">
    <source>
        <dbReference type="EnsemblPlants" id="Solyc04g056493.1.1"/>
    </source>
</evidence>
<proteinExistence type="predicted"/>
<dbReference type="EnsemblPlants" id="Solyc04g056493.1.1">
    <property type="protein sequence ID" value="Solyc04g056493.1.1"/>
    <property type="gene ID" value="Solyc04g056493.1"/>
</dbReference>
<reference evidence="1" key="2">
    <citation type="submission" date="2019-01" db="UniProtKB">
        <authorList>
            <consortium name="EnsemblPlants"/>
        </authorList>
    </citation>
    <scope>IDENTIFICATION</scope>
    <source>
        <strain evidence="1">cv. Heinz 1706</strain>
    </source>
</reference>
<organism evidence="1">
    <name type="scientific">Solanum lycopersicum</name>
    <name type="common">Tomato</name>
    <name type="synonym">Lycopersicon esculentum</name>
    <dbReference type="NCBI Taxonomy" id="4081"/>
    <lineage>
        <taxon>Eukaryota</taxon>
        <taxon>Viridiplantae</taxon>
        <taxon>Streptophyta</taxon>
        <taxon>Embryophyta</taxon>
        <taxon>Tracheophyta</taxon>
        <taxon>Spermatophyta</taxon>
        <taxon>Magnoliopsida</taxon>
        <taxon>eudicotyledons</taxon>
        <taxon>Gunneridae</taxon>
        <taxon>Pentapetalae</taxon>
        <taxon>asterids</taxon>
        <taxon>lamiids</taxon>
        <taxon>Solanales</taxon>
        <taxon>Solanaceae</taxon>
        <taxon>Solanoideae</taxon>
        <taxon>Solaneae</taxon>
        <taxon>Solanum</taxon>
        <taxon>Solanum subgen. Lycopersicon</taxon>
    </lineage>
</organism>
<dbReference type="Proteomes" id="UP000004994">
    <property type="component" value="Chromosome 4"/>
</dbReference>
<keyword evidence="2" id="KW-1185">Reference proteome</keyword>
<protein>
    <submittedName>
        <fullName evidence="1">Uncharacterized protein</fullName>
    </submittedName>
</protein>
<dbReference type="AlphaFoldDB" id="A0A3Q7G591"/>
<name>A0A3Q7G591_SOLLC</name>
<evidence type="ECO:0000313" key="2">
    <source>
        <dbReference type="Proteomes" id="UP000004994"/>
    </source>
</evidence>
<sequence length="143" mass="15956">MSNFAPNQEAVVEMVKYMSTLGLLRSWSSSRILDEVFTHVYGYLNVPSANCGSNLSKRLNNLLSSNRLLHSSMKFGSNSAKGGVVKQKLNANTKSNNVNKHQRSTIFFLSDNANNDEEKKKTPRKKGKVLTCQGNEKSIMLRS</sequence>
<accession>A0A3Q7G591</accession>
<dbReference type="Gramene" id="Solyc04g056493.1.1">
    <property type="protein sequence ID" value="Solyc04g056493.1.1"/>
    <property type="gene ID" value="Solyc04g056493.1"/>
</dbReference>
<reference evidence="1" key="1">
    <citation type="journal article" date="2012" name="Nature">
        <title>The tomato genome sequence provides insights into fleshy fruit evolution.</title>
        <authorList>
            <consortium name="Tomato Genome Consortium"/>
        </authorList>
    </citation>
    <scope>NUCLEOTIDE SEQUENCE [LARGE SCALE GENOMIC DNA]</scope>
    <source>
        <strain evidence="1">cv. Heinz 1706</strain>
    </source>
</reference>